<dbReference type="EC" id="7.-.-.-" evidence="10"/>
<evidence type="ECO:0000256" key="6">
    <source>
        <dbReference type="ARBA" id="ARBA00022967"/>
    </source>
</evidence>
<dbReference type="PANTHER" id="PTHR30578:SF0">
    <property type="entry name" value="ION-TRANSLOCATING OXIDOREDUCTASE COMPLEX SUBUNIT D"/>
    <property type="match status" value="1"/>
</dbReference>
<feature type="transmembrane region" description="Helical" evidence="10">
    <location>
        <begin position="208"/>
        <end position="228"/>
    </location>
</feature>
<dbReference type="PANTHER" id="PTHR30578">
    <property type="entry name" value="ELECTRON TRANSPORT COMPLEX PROTEIN RNFD"/>
    <property type="match status" value="1"/>
</dbReference>
<keyword evidence="9 10" id="KW-0472">Membrane</keyword>
<evidence type="ECO:0000256" key="10">
    <source>
        <dbReference type="HAMAP-Rule" id="MF_00462"/>
    </source>
</evidence>
<dbReference type="AlphaFoldDB" id="C4GBC6"/>
<comment type="caution">
    <text evidence="10">Lacks conserved residue(s) required for the propagation of feature annotation.</text>
</comment>
<keyword evidence="10" id="KW-1003">Cell membrane</keyword>
<feature type="transmembrane region" description="Helical" evidence="10">
    <location>
        <begin position="184"/>
        <end position="202"/>
    </location>
</feature>
<proteinExistence type="inferred from homology"/>
<comment type="subunit">
    <text evidence="10">The complex is composed of six subunits: RnfA, RnfB, RnfC, RnfD, RnfE and RnfG.</text>
</comment>
<feature type="transmembrane region" description="Helical" evidence="10">
    <location>
        <begin position="153"/>
        <end position="177"/>
    </location>
</feature>
<dbReference type="NCBIfam" id="TIGR01946">
    <property type="entry name" value="rnfD"/>
    <property type="match status" value="1"/>
</dbReference>
<feature type="transmembrane region" description="Helical" evidence="10">
    <location>
        <begin position="25"/>
        <end position="46"/>
    </location>
</feature>
<evidence type="ECO:0000313" key="12">
    <source>
        <dbReference type="Proteomes" id="UP000003494"/>
    </source>
</evidence>
<dbReference type="HAMAP" id="MF_00462">
    <property type="entry name" value="RsxD_RnfD"/>
    <property type="match status" value="1"/>
</dbReference>
<keyword evidence="5 10" id="KW-0812">Transmembrane</keyword>
<dbReference type="InterPro" id="IPR011303">
    <property type="entry name" value="RnfD_bac"/>
</dbReference>
<evidence type="ECO:0000256" key="8">
    <source>
        <dbReference type="ARBA" id="ARBA00022989"/>
    </source>
</evidence>
<dbReference type="EMBL" id="ACIP02000002">
    <property type="protein sequence ID" value="EEP28419.1"/>
    <property type="molecule type" value="Genomic_DNA"/>
</dbReference>
<keyword evidence="4 10" id="KW-0288">FMN</keyword>
<keyword evidence="12" id="KW-1185">Reference proteome</keyword>
<keyword evidence="6 10" id="KW-1278">Translocase</keyword>
<reference evidence="11" key="1">
    <citation type="submission" date="2009-04" db="EMBL/GenBank/DDBJ databases">
        <authorList>
            <person name="Weinstock G."/>
            <person name="Sodergren E."/>
            <person name="Clifton S."/>
            <person name="Fulton L."/>
            <person name="Fulton B."/>
            <person name="Courtney L."/>
            <person name="Fronick C."/>
            <person name="Harrison M."/>
            <person name="Strong C."/>
            <person name="Farmer C."/>
            <person name="Delahaunty K."/>
            <person name="Markovic C."/>
            <person name="Hall O."/>
            <person name="Minx P."/>
            <person name="Tomlinson C."/>
            <person name="Mitreva M."/>
            <person name="Nelson J."/>
            <person name="Hou S."/>
            <person name="Wollam A."/>
            <person name="Pepin K.H."/>
            <person name="Johnson M."/>
            <person name="Bhonagiri V."/>
            <person name="Nash W.E."/>
            <person name="Warren W."/>
            <person name="Chinwalla A."/>
            <person name="Mardis E.R."/>
            <person name="Wilson R.K."/>
        </authorList>
    </citation>
    <scope>NUCLEOTIDE SEQUENCE [LARGE SCALE GENOMIC DNA]</scope>
    <source>
        <strain evidence="11">DSM 14600</strain>
    </source>
</reference>
<dbReference type="InterPro" id="IPR004338">
    <property type="entry name" value="NqrB/RnfD"/>
</dbReference>
<comment type="cofactor">
    <cofactor evidence="10">
        <name>FMN</name>
        <dbReference type="ChEBI" id="CHEBI:58210"/>
    </cofactor>
</comment>
<dbReference type="GO" id="GO:0022900">
    <property type="term" value="P:electron transport chain"/>
    <property type="evidence" value="ECO:0007669"/>
    <property type="project" value="UniProtKB-UniRule"/>
</dbReference>
<accession>C4GBC6</accession>
<comment type="caution">
    <text evidence="11">The sequence shown here is derived from an EMBL/GenBank/DDBJ whole genome shotgun (WGS) entry which is preliminary data.</text>
</comment>
<keyword evidence="2 10" id="KW-0597">Phosphoprotein</keyword>
<evidence type="ECO:0000313" key="11">
    <source>
        <dbReference type="EMBL" id="EEP28419.1"/>
    </source>
</evidence>
<dbReference type="GO" id="GO:0005886">
    <property type="term" value="C:plasma membrane"/>
    <property type="evidence" value="ECO:0007669"/>
    <property type="project" value="UniProtKB-SubCell"/>
</dbReference>
<keyword evidence="1 10" id="KW-0813">Transport</keyword>
<dbReference type="GO" id="GO:0055085">
    <property type="term" value="P:transmembrane transport"/>
    <property type="evidence" value="ECO:0007669"/>
    <property type="project" value="InterPro"/>
</dbReference>
<dbReference type="HOGENOM" id="CLU_042020_1_0_9"/>
<comment type="similarity">
    <text evidence="10">Belongs to the NqrB/RnfD family.</text>
</comment>
<feature type="modified residue" description="FMN phosphoryl threonine" evidence="10">
    <location>
        <position position="135"/>
    </location>
</feature>
<protein>
    <recommendedName>
        <fullName evidence="10">Ion-translocating oxidoreductase complex subunit D</fullName>
        <ecNumber evidence="10">7.-.-.-</ecNumber>
    </recommendedName>
    <alternativeName>
        <fullName evidence="10">Rnf electron transport complex subunit D</fullName>
    </alternativeName>
</protein>
<sequence length="299" mass="32279">MSTRTIMQCVILALMPASIFGVYNFGWYALFLICITIATTVCSEWLYNKITHHKNTTGDYSAVLTGLLLALNLPPTLPWFEAVIGGLFAIFVVKMVFGGLGQNFMNPALGARCFLLISFAGDMTKFAFDGHTGATPLAIIKSGNGSVNLLSMFLGRIGGTIGETSTLCLLIGAVFLIAMKIIDWRIPLVYIATFSVFALLFGKHGFDLLFLAEEICGGGIILGAFFMATDYVTSPVTPMGRIVFGVVLGIFTGLFRFYGSNAEGVSYAIILSNLLVPLIERWTVPMAFGQVKEKKGGAQ</sequence>
<comment type="subcellular location">
    <subcellularLocation>
        <location evidence="10">Cell membrane</location>
        <topology evidence="10">Multi-pass membrane protein</topology>
    </subcellularLocation>
</comment>
<evidence type="ECO:0000256" key="1">
    <source>
        <dbReference type="ARBA" id="ARBA00022448"/>
    </source>
</evidence>
<comment type="function">
    <text evidence="10">Part of a membrane-bound complex that couples electron transfer with translocation of ions across the membrane.</text>
</comment>
<keyword evidence="3 10" id="KW-0285">Flavoprotein</keyword>
<evidence type="ECO:0000256" key="9">
    <source>
        <dbReference type="ARBA" id="ARBA00023136"/>
    </source>
</evidence>
<dbReference type="Pfam" id="PF03116">
    <property type="entry name" value="NQR2_RnfD_RnfE"/>
    <property type="match status" value="1"/>
</dbReference>
<evidence type="ECO:0000256" key="4">
    <source>
        <dbReference type="ARBA" id="ARBA00022643"/>
    </source>
</evidence>
<gene>
    <name evidence="10 11" type="primary">rnfD</name>
    <name evidence="11" type="ORF">GCWU000342_01227</name>
</gene>
<evidence type="ECO:0000256" key="7">
    <source>
        <dbReference type="ARBA" id="ARBA00022982"/>
    </source>
</evidence>
<evidence type="ECO:0000256" key="2">
    <source>
        <dbReference type="ARBA" id="ARBA00022553"/>
    </source>
</evidence>
<name>C4GBC6_9FIRM</name>
<evidence type="ECO:0000256" key="5">
    <source>
        <dbReference type="ARBA" id="ARBA00022692"/>
    </source>
</evidence>
<feature type="transmembrane region" description="Helical" evidence="10">
    <location>
        <begin position="79"/>
        <end position="97"/>
    </location>
</feature>
<dbReference type="eggNOG" id="COG4658">
    <property type="taxonomic scope" value="Bacteria"/>
</dbReference>
<organism evidence="11 12">
    <name type="scientific">Shuttleworthella satelles DSM 14600</name>
    <dbReference type="NCBI Taxonomy" id="626523"/>
    <lineage>
        <taxon>Bacteria</taxon>
        <taxon>Bacillati</taxon>
        <taxon>Bacillota</taxon>
        <taxon>Clostridia</taxon>
        <taxon>Lachnospirales</taxon>
        <taxon>Lachnospiraceae</taxon>
        <taxon>Shuttleworthella</taxon>
    </lineage>
</organism>
<evidence type="ECO:0000256" key="3">
    <source>
        <dbReference type="ARBA" id="ARBA00022630"/>
    </source>
</evidence>
<feature type="transmembrane region" description="Helical" evidence="10">
    <location>
        <begin position="240"/>
        <end position="259"/>
    </location>
</feature>
<dbReference type="STRING" id="626523.GCWU000342_01227"/>
<keyword evidence="7 10" id="KW-0249">Electron transport</keyword>
<keyword evidence="8 10" id="KW-1133">Transmembrane helix</keyword>
<dbReference type="Proteomes" id="UP000003494">
    <property type="component" value="Unassembled WGS sequence"/>
</dbReference>